<dbReference type="EMBL" id="JBBUTG010000059">
    <property type="protein sequence ID" value="MEK8035047.1"/>
    <property type="molecule type" value="Genomic_DNA"/>
</dbReference>
<evidence type="ECO:0000313" key="2">
    <source>
        <dbReference type="Proteomes" id="UP001371218"/>
    </source>
</evidence>
<name>A0ABU9BYI0_9BURK</name>
<dbReference type="Proteomes" id="UP001371218">
    <property type="component" value="Unassembled WGS sequence"/>
</dbReference>
<evidence type="ECO:0000313" key="1">
    <source>
        <dbReference type="EMBL" id="MEK8035047.1"/>
    </source>
</evidence>
<protein>
    <submittedName>
        <fullName evidence="1">Uncharacterized protein</fullName>
    </submittedName>
</protein>
<comment type="caution">
    <text evidence="1">The sequence shown here is derived from an EMBL/GenBank/DDBJ whole genome shotgun (WGS) entry which is preliminary data.</text>
</comment>
<proteinExistence type="predicted"/>
<organism evidence="1 2">
    <name type="scientific">Ideonella lacteola</name>
    <dbReference type="NCBI Taxonomy" id="2984193"/>
    <lineage>
        <taxon>Bacteria</taxon>
        <taxon>Pseudomonadati</taxon>
        <taxon>Pseudomonadota</taxon>
        <taxon>Betaproteobacteria</taxon>
        <taxon>Burkholderiales</taxon>
        <taxon>Sphaerotilaceae</taxon>
        <taxon>Ideonella</taxon>
    </lineage>
</organism>
<sequence length="143" mass="15947">MSREFKLLTGRVITLKELRQSATYEGLLEGLPTVEKNKGLIQRLLSDRSLKPYRVDPILLPAVERPIELPPEHSYPFGTPSALPAVTVVARFTSHTPTLSGTGDASGLVVVWFQEQFAFPPAEDIASQLQSLDWERHAGNFEY</sequence>
<dbReference type="RefSeq" id="WP_341429482.1">
    <property type="nucleotide sequence ID" value="NZ_JBBUTG010000059.1"/>
</dbReference>
<reference evidence="1 2" key="1">
    <citation type="submission" date="2024-04" db="EMBL/GenBank/DDBJ databases">
        <title>Novel species of the genus Ideonella isolated from streams.</title>
        <authorList>
            <person name="Lu H."/>
        </authorList>
    </citation>
    <scope>NUCLEOTIDE SEQUENCE [LARGE SCALE GENOMIC DNA]</scope>
    <source>
        <strain evidence="1 2">DXS29W</strain>
    </source>
</reference>
<accession>A0ABU9BYI0</accession>
<gene>
    <name evidence="1" type="ORF">AACH06_29880</name>
</gene>
<keyword evidence="2" id="KW-1185">Reference proteome</keyword>